<organism evidence="2 3">
    <name type="scientific">Gomphillus americanus</name>
    <dbReference type="NCBI Taxonomy" id="1940652"/>
    <lineage>
        <taxon>Eukaryota</taxon>
        <taxon>Fungi</taxon>
        <taxon>Dikarya</taxon>
        <taxon>Ascomycota</taxon>
        <taxon>Pezizomycotina</taxon>
        <taxon>Lecanoromycetes</taxon>
        <taxon>OSLEUM clade</taxon>
        <taxon>Ostropomycetidae</taxon>
        <taxon>Ostropales</taxon>
        <taxon>Graphidaceae</taxon>
        <taxon>Gomphilloideae</taxon>
        <taxon>Gomphillus</taxon>
    </lineage>
</organism>
<gene>
    <name evidence="2" type="ORF">GOMPHAMPRED_006663</name>
</gene>
<comment type="caution">
    <text evidence="2">The sequence shown here is derived from an EMBL/GenBank/DDBJ whole genome shotgun (WGS) entry which is preliminary data.</text>
</comment>
<name>A0A8H3ILV7_9LECA</name>
<accession>A0A8H3ILV7</accession>
<evidence type="ECO:0000256" key="1">
    <source>
        <dbReference type="SAM" id="MobiDB-lite"/>
    </source>
</evidence>
<evidence type="ECO:0000313" key="3">
    <source>
        <dbReference type="Proteomes" id="UP000664169"/>
    </source>
</evidence>
<proteinExistence type="predicted"/>
<protein>
    <submittedName>
        <fullName evidence="2">Uncharacterized protein</fullName>
    </submittedName>
</protein>
<feature type="compositionally biased region" description="Polar residues" evidence="1">
    <location>
        <begin position="16"/>
        <end position="41"/>
    </location>
</feature>
<dbReference type="OrthoDB" id="5427526at2759"/>
<evidence type="ECO:0000313" key="2">
    <source>
        <dbReference type="EMBL" id="CAF9932797.1"/>
    </source>
</evidence>
<keyword evidence="3" id="KW-1185">Reference proteome</keyword>
<dbReference type="EMBL" id="CAJPDQ010000048">
    <property type="protein sequence ID" value="CAF9932797.1"/>
    <property type="molecule type" value="Genomic_DNA"/>
</dbReference>
<sequence length="365" mass="40373">MPQSPMTPTRQRRRSSAVSITQLNRPSTSRKSSVHSLNSPITPFRPGSALDRIGDYGFGAEDALPEGLDNLAAELAEEDWDEEDNIVEGDSFLAEETEYSTQDGMEGMPNGMKLSKYTNGKTYTQSERPTTNVIGTEDDDIEESKVISHDLEDQMKLVEGLCKPEPHKSAKGQDVLQRVEGQLRDLGSQAKLEEQVSKLVTTVDSLSNHLASESRHLQILLQPYISPFAAPIDSAAIDALQPLIMELISSIPAPSTTQLPAIHALNSSSADILSSLAALSDNLYITQQNASIATQRLRSTRDIVHTIRQEFRETDEGLRFLQAGSWDDKLRRRVAASVCREVVHGFEQVCESWRRRLGEQYAVPG</sequence>
<dbReference type="Proteomes" id="UP000664169">
    <property type="component" value="Unassembled WGS sequence"/>
</dbReference>
<feature type="region of interest" description="Disordered" evidence="1">
    <location>
        <begin position="1"/>
        <end position="48"/>
    </location>
</feature>
<dbReference type="AlphaFoldDB" id="A0A8H3ILV7"/>
<reference evidence="2" key="1">
    <citation type="submission" date="2021-03" db="EMBL/GenBank/DDBJ databases">
        <authorList>
            <person name="Tagirdzhanova G."/>
        </authorList>
    </citation>
    <scope>NUCLEOTIDE SEQUENCE</scope>
</reference>